<name>A0A0R1HRP7_9LACO</name>
<dbReference type="PANTHER" id="PTHR18964:SF149">
    <property type="entry name" value="BIFUNCTIONAL UDP-N-ACETYLGLUCOSAMINE 2-EPIMERASE_N-ACETYLMANNOSAMINE KINASE"/>
    <property type="match status" value="1"/>
</dbReference>
<dbReference type="SUPFAM" id="SSF53067">
    <property type="entry name" value="Actin-like ATPase domain"/>
    <property type="match status" value="1"/>
</dbReference>
<dbReference type="Proteomes" id="UP000051450">
    <property type="component" value="Unassembled WGS sequence"/>
</dbReference>
<comment type="similarity">
    <text evidence="1">Belongs to the ROK (NagC/XylR) family.</text>
</comment>
<dbReference type="Gene3D" id="3.30.420.40">
    <property type="match status" value="2"/>
</dbReference>
<organism evidence="2 3">
    <name type="scientific">Dellaglioa algida DSM 15638</name>
    <dbReference type="NCBI Taxonomy" id="1423719"/>
    <lineage>
        <taxon>Bacteria</taxon>
        <taxon>Bacillati</taxon>
        <taxon>Bacillota</taxon>
        <taxon>Bacilli</taxon>
        <taxon>Lactobacillales</taxon>
        <taxon>Lactobacillaceae</taxon>
        <taxon>Dellaglioa</taxon>
    </lineage>
</organism>
<dbReference type="PATRIC" id="fig|1423719.4.peg.1013"/>
<evidence type="ECO:0000313" key="3">
    <source>
        <dbReference type="Proteomes" id="UP000051450"/>
    </source>
</evidence>
<gene>
    <name evidence="2" type="ORF">FC66_GL000996</name>
</gene>
<accession>A0A0R1HRP7</accession>
<evidence type="ECO:0008006" key="4">
    <source>
        <dbReference type="Google" id="ProtNLM"/>
    </source>
</evidence>
<dbReference type="EMBL" id="AZDI01000003">
    <property type="protein sequence ID" value="KRK46034.1"/>
    <property type="molecule type" value="Genomic_DNA"/>
</dbReference>
<dbReference type="RefSeq" id="WP_057974056.1">
    <property type="nucleotide sequence ID" value="NZ_AZDI01000003.1"/>
</dbReference>
<sequence>MIDTILAVDLGGTKLLIGEVTQSGEILSQVKASSDVTSQRVAINAIKKAVQIYLKTAVRKGNIIGIGIGMVGRMDTEKGIWYEIHPELADEINVRREFSEFTEIPVFIANDVYCATLAELLLGFGTDTKSFVYMNIGTGIAGRIVDKGKVMVGNHFDSGEIGHMVVDMNSNWKCICGRKGCVEPISSGLGMHNQAVRFKDEFPDTIISFVEGQRVGARELMDGYEKQDELSKKVINQSLKGLATLIMNMVRVSDPEAIILGGGVMSSGWMLERLEPLLDKKTMRFVKKGVHVTNLDSSTIALKGSAMLGFKNVKE</sequence>
<evidence type="ECO:0000256" key="1">
    <source>
        <dbReference type="ARBA" id="ARBA00006479"/>
    </source>
</evidence>
<evidence type="ECO:0000313" key="2">
    <source>
        <dbReference type="EMBL" id="KRK46034.1"/>
    </source>
</evidence>
<dbReference type="InterPro" id="IPR000600">
    <property type="entry name" value="ROK"/>
</dbReference>
<dbReference type="PANTHER" id="PTHR18964">
    <property type="entry name" value="ROK (REPRESSOR, ORF, KINASE) FAMILY"/>
    <property type="match status" value="1"/>
</dbReference>
<protein>
    <recommendedName>
        <fullName evidence="4">Glucokinase</fullName>
    </recommendedName>
</protein>
<dbReference type="InterPro" id="IPR043129">
    <property type="entry name" value="ATPase_NBD"/>
</dbReference>
<dbReference type="OrthoDB" id="9796533at2"/>
<keyword evidence="3" id="KW-1185">Reference proteome</keyword>
<reference evidence="2 3" key="1">
    <citation type="journal article" date="2015" name="Genome Announc.">
        <title>Expanding the biotechnology potential of lactobacilli through comparative genomics of 213 strains and associated genera.</title>
        <authorList>
            <person name="Sun Z."/>
            <person name="Harris H.M."/>
            <person name="McCann A."/>
            <person name="Guo C."/>
            <person name="Argimon S."/>
            <person name="Zhang W."/>
            <person name="Yang X."/>
            <person name="Jeffery I.B."/>
            <person name="Cooney J.C."/>
            <person name="Kagawa T.F."/>
            <person name="Liu W."/>
            <person name="Song Y."/>
            <person name="Salvetti E."/>
            <person name="Wrobel A."/>
            <person name="Rasinkangas P."/>
            <person name="Parkhill J."/>
            <person name="Rea M.C."/>
            <person name="O'Sullivan O."/>
            <person name="Ritari J."/>
            <person name="Douillard F.P."/>
            <person name="Paul Ross R."/>
            <person name="Yang R."/>
            <person name="Briner A.E."/>
            <person name="Felis G.E."/>
            <person name="de Vos W.M."/>
            <person name="Barrangou R."/>
            <person name="Klaenhammer T.R."/>
            <person name="Caufield P.W."/>
            <person name="Cui Y."/>
            <person name="Zhang H."/>
            <person name="O'Toole P.W."/>
        </authorList>
    </citation>
    <scope>NUCLEOTIDE SEQUENCE [LARGE SCALE GENOMIC DNA]</scope>
    <source>
        <strain evidence="2 3">DSM 15638</strain>
    </source>
</reference>
<comment type="caution">
    <text evidence="2">The sequence shown here is derived from an EMBL/GenBank/DDBJ whole genome shotgun (WGS) entry which is preliminary data.</text>
</comment>
<dbReference type="STRING" id="1423719.FC66_GL000996"/>
<dbReference type="Pfam" id="PF00480">
    <property type="entry name" value="ROK"/>
    <property type="match status" value="1"/>
</dbReference>
<dbReference type="AlphaFoldDB" id="A0A0R1HRP7"/>
<proteinExistence type="inferred from homology"/>